<evidence type="ECO:0000313" key="1">
    <source>
        <dbReference type="EMBL" id="GFD56113.1"/>
    </source>
</evidence>
<comment type="caution">
    <text evidence="1">The sequence shown here is derived from an EMBL/GenBank/DDBJ whole genome shotgun (WGS) entry which is preliminary data.</text>
</comment>
<sequence>LNDKVLIFIGERPDEKVRHIVSAKAKEQKREELVVVRDFLEVFPDDLSRLPPSREIKFHIELVPRAIPVMKSPYRLSPSDMEDLSG</sequence>
<keyword evidence="1" id="KW-0548">Nucleotidyltransferase</keyword>
<organism evidence="1">
    <name type="scientific">Tanacetum cinerariifolium</name>
    <name type="common">Dalmatian daisy</name>
    <name type="synonym">Chrysanthemum cinerariifolium</name>
    <dbReference type="NCBI Taxonomy" id="118510"/>
    <lineage>
        <taxon>Eukaryota</taxon>
        <taxon>Viridiplantae</taxon>
        <taxon>Streptophyta</taxon>
        <taxon>Embryophyta</taxon>
        <taxon>Tracheophyta</taxon>
        <taxon>Spermatophyta</taxon>
        <taxon>Magnoliopsida</taxon>
        <taxon>eudicotyledons</taxon>
        <taxon>Gunneridae</taxon>
        <taxon>Pentapetalae</taxon>
        <taxon>asterids</taxon>
        <taxon>campanulids</taxon>
        <taxon>Asterales</taxon>
        <taxon>Asteraceae</taxon>
        <taxon>Asteroideae</taxon>
        <taxon>Anthemideae</taxon>
        <taxon>Anthemidinae</taxon>
        <taxon>Tanacetum</taxon>
    </lineage>
</organism>
<protein>
    <submittedName>
        <fullName evidence="1">Putative reverse transcriptase domain-containing protein</fullName>
    </submittedName>
</protein>
<proteinExistence type="predicted"/>
<dbReference type="GO" id="GO:0003964">
    <property type="term" value="F:RNA-directed DNA polymerase activity"/>
    <property type="evidence" value="ECO:0007669"/>
    <property type="project" value="UniProtKB-KW"/>
</dbReference>
<keyword evidence="1" id="KW-0808">Transferase</keyword>
<dbReference type="AlphaFoldDB" id="A0A699XAC9"/>
<dbReference type="EMBL" id="BKCJ011825519">
    <property type="protein sequence ID" value="GFD56113.1"/>
    <property type="molecule type" value="Genomic_DNA"/>
</dbReference>
<reference evidence="1" key="1">
    <citation type="journal article" date="2019" name="Sci. Rep.">
        <title>Draft genome of Tanacetum cinerariifolium, the natural source of mosquito coil.</title>
        <authorList>
            <person name="Yamashiro T."/>
            <person name="Shiraishi A."/>
            <person name="Satake H."/>
            <person name="Nakayama K."/>
        </authorList>
    </citation>
    <scope>NUCLEOTIDE SEQUENCE</scope>
</reference>
<keyword evidence="1" id="KW-0695">RNA-directed DNA polymerase</keyword>
<accession>A0A699XAC9</accession>
<feature type="non-terminal residue" evidence="1">
    <location>
        <position position="1"/>
    </location>
</feature>
<gene>
    <name evidence="1" type="ORF">Tci_928082</name>
</gene>
<name>A0A699XAC9_TANCI</name>